<dbReference type="EMBL" id="MN739834">
    <property type="protein sequence ID" value="QHT73907.1"/>
    <property type="molecule type" value="Genomic_DNA"/>
</dbReference>
<evidence type="ECO:0000313" key="1">
    <source>
        <dbReference type="EMBL" id="QHT73907.1"/>
    </source>
</evidence>
<proteinExistence type="predicted"/>
<protein>
    <submittedName>
        <fullName evidence="1">Uncharacterized protein</fullName>
    </submittedName>
</protein>
<accession>A0A6C0H0H2</accession>
<organism evidence="1">
    <name type="scientific">viral metagenome</name>
    <dbReference type="NCBI Taxonomy" id="1070528"/>
    <lineage>
        <taxon>unclassified sequences</taxon>
        <taxon>metagenomes</taxon>
        <taxon>organismal metagenomes</taxon>
    </lineage>
</organism>
<sequence>MSYSFLDFFELDINFTIDDLDKSYNKKIKEINEILNTDKEYYKDTINKCYLKAIKFLNKKNISKSSNNKLLYLFDNYDFHIENNKS</sequence>
<dbReference type="AlphaFoldDB" id="A0A6C0H0H2"/>
<name>A0A6C0H0H2_9ZZZZ</name>
<reference evidence="1" key="1">
    <citation type="journal article" date="2020" name="Nature">
        <title>Giant virus diversity and host interactions through global metagenomics.</title>
        <authorList>
            <person name="Schulz F."/>
            <person name="Roux S."/>
            <person name="Paez-Espino D."/>
            <person name="Jungbluth S."/>
            <person name="Walsh D.A."/>
            <person name="Denef V.J."/>
            <person name="McMahon K.D."/>
            <person name="Konstantinidis K.T."/>
            <person name="Eloe-Fadrosh E.A."/>
            <person name="Kyrpides N.C."/>
            <person name="Woyke T."/>
        </authorList>
    </citation>
    <scope>NUCLEOTIDE SEQUENCE</scope>
    <source>
        <strain evidence="1">GVMAG-M-3300023179-4</strain>
    </source>
</reference>